<organism evidence="3 4">
    <name type="scientific">Pseudoxanthomonas suwonensis</name>
    <dbReference type="NCBI Taxonomy" id="314722"/>
    <lineage>
        <taxon>Bacteria</taxon>
        <taxon>Pseudomonadati</taxon>
        <taxon>Pseudomonadota</taxon>
        <taxon>Gammaproteobacteria</taxon>
        <taxon>Lysobacterales</taxon>
        <taxon>Lysobacteraceae</taxon>
        <taxon>Pseudoxanthomonas</taxon>
    </lineage>
</organism>
<accession>A0A0E3UMZ9</accession>
<dbReference type="eggNOG" id="COG3795">
    <property type="taxonomic scope" value="Bacteria"/>
</dbReference>
<evidence type="ECO:0000256" key="1">
    <source>
        <dbReference type="ARBA" id="ARBA00007689"/>
    </source>
</evidence>
<dbReference type="PANTHER" id="PTHR35174:SF4">
    <property type="entry name" value="BLL7163 PROTEIN"/>
    <property type="match status" value="1"/>
</dbReference>
<dbReference type="Pfam" id="PF03795">
    <property type="entry name" value="YCII"/>
    <property type="match status" value="1"/>
</dbReference>
<proteinExistence type="inferred from homology"/>
<dbReference type="Proteomes" id="UP000033067">
    <property type="component" value="Chromosome"/>
</dbReference>
<name>A0A0E3UMZ9_9GAMM</name>
<gene>
    <name evidence="3" type="ORF">WQ53_06755</name>
</gene>
<evidence type="ECO:0000259" key="2">
    <source>
        <dbReference type="Pfam" id="PF03795"/>
    </source>
</evidence>
<dbReference type="AlphaFoldDB" id="A0A0E3UMZ9"/>
<comment type="similarity">
    <text evidence="1">Belongs to the YciI family.</text>
</comment>
<dbReference type="Gene3D" id="3.30.70.1060">
    <property type="entry name" value="Dimeric alpha+beta barrel"/>
    <property type="match status" value="1"/>
</dbReference>
<protein>
    <submittedName>
        <fullName evidence="3">Dehydrogenase</fullName>
    </submittedName>
</protein>
<dbReference type="PANTHER" id="PTHR35174">
    <property type="entry name" value="BLL7171 PROTEIN-RELATED"/>
    <property type="match status" value="1"/>
</dbReference>
<dbReference type="PATRIC" id="fig|314722.6.peg.1445"/>
<dbReference type="InterPro" id="IPR011008">
    <property type="entry name" value="Dimeric_a/b-barrel"/>
</dbReference>
<keyword evidence="4" id="KW-1185">Reference proteome</keyword>
<dbReference type="EMBL" id="CP011144">
    <property type="protein sequence ID" value="AKC86510.1"/>
    <property type="molecule type" value="Genomic_DNA"/>
</dbReference>
<evidence type="ECO:0000313" key="3">
    <source>
        <dbReference type="EMBL" id="AKC86510.1"/>
    </source>
</evidence>
<reference evidence="3 4" key="1">
    <citation type="journal article" date="2015" name="Genome Announc.">
        <title>Complete Genome Sequence of Pseudoxanthomonas suwonensis Strain J1, a Cellulose-Degrading Bacterium Isolated from Leaf- and Wood-Enriched Soil.</title>
        <authorList>
            <person name="Hou L."/>
            <person name="Jiang J."/>
            <person name="Xu Z."/>
            <person name="Zhou Y."/>
            <person name="Leung F.C."/>
        </authorList>
    </citation>
    <scope>NUCLEOTIDE SEQUENCE [LARGE SCALE GENOMIC DNA]</scope>
    <source>
        <strain evidence="3 4">J1</strain>
    </source>
</reference>
<dbReference type="SUPFAM" id="SSF54909">
    <property type="entry name" value="Dimeric alpha+beta barrel"/>
    <property type="match status" value="1"/>
</dbReference>
<evidence type="ECO:0000313" key="4">
    <source>
        <dbReference type="Proteomes" id="UP000033067"/>
    </source>
</evidence>
<feature type="domain" description="YCII-related" evidence="2">
    <location>
        <begin position="1"/>
        <end position="114"/>
    </location>
</feature>
<sequence length="141" mass="15810">MRVMVMVKASPSSEAGAMPSEQLLADMGRFNEELVKAGVMLAGEGLHPSASGVRVRFSGRQRSVVDGPFAETKELVAGFWLWQVRSMEEAIEWAKRCPNPMPEDSEIEIRPVFEAEDFGAEFTPELREQERRLREEIAARG</sequence>
<dbReference type="KEGG" id="psuw:WQ53_06755"/>
<dbReference type="RefSeq" id="WP_052631356.1">
    <property type="nucleotide sequence ID" value="NZ_CP011144.1"/>
</dbReference>
<dbReference type="OrthoDB" id="9807535at2"/>
<dbReference type="InterPro" id="IPR005545">
    <property type="entry name" value="YCII"/>
</dbReference>